<gene>
    <name evidence="2" type="ORF">KGQ91_06260</name>
</gene>
<protein>
    <submittedName>
        <fullName evidence="2">Uncharacterized protein</fullName>
    </submittedName>
</protein>
<dbReference type="EMBL" id="JAGXFD010000001">
    <property type="protein sequence ID" value="MBZ9567286.1"/>
    <property type="molecule type" value="Genomic_DNA"/>
</dbReference>
<name>A0ABS7WXD9_9GAMM</name>
<comment type="caution">
    <text evidence="2">The sequence shown here is derived from an EMBL/GenBank/DDBJ whole genome shotgun (WGS) entry which is preliminary data.</text>
</comment>
<evidence type="ECO:0000313" key="3">
    <source>
        <dbReference type="Proteomes" id="UP001319883"/>
    </source>
</evidence>
<reference evidence="2 3" key="1">
    <citation type="submission" date="2021-05" db="EMBL/GenBank/DDBJ databases">
        <title>Petroleum and Energy Research Collection (APPE): ex situ preservation of microbial diversity associated with the oil industry and exploitation of its biotechnological potential.</title>
        <authorList>
            <person name="Paixao C.T.M."/>
            <person name="Gomes M.B."/>
            <person name="Oliveira V.M."/>
        </authorList>
    </citation>
    <scope>NUCLEOTIDE SEQUENCE [LARGE SCALE GENOMIC DNA]</scope>
    <source>
        <strain evidence="2 3">LIT2</strain>
    </source>
</reference>
<organism evidence="2 3">
    <name type="scientific">Modicisalibacter tunisiensis</name>
    <dbReference type="NCBI Taxonomy" id="390637"/>
    <lineage>
        <taxon>Bacteria</taxon>
        <taxon>Pseudomonadati</taxon>
        <taxon>Pseudomonadota</taxon>
        <taxon>Gammaproteobacteria</taxon>
        <taxon>Oceanospirillales</taxon>
        <taxon>Halomonadaceae</taxon>
        <taxon>Modicisalibacter</taxon>
    </lineage>
</organism>
<accession>A0ABS7WXD9</accession>
<sequence>MNINAANHALLQQAAQAQAASQPQPAARPDNDGDQDDGVQRSPRPQGALGHNIDVEA</sequence>
<proteinExistence type="predicted"/>
<feature type="region of interest" description="Disordered" evidence="1">
    <location>
        <begin position="1"/>
        <end position="57"/>
    </location>
</feature>
<dbReference type="Proteomes" id="UP001319883">
    <property type="component" value="Unassembled WGS sequence"/>
</dbReference>
<dbReference type="RefSeq" id="WP_224420566.1">
    <property type="nucleotide sequence ID" value="NZ_JAGXFD010000001.1"/>
</dbReference>
<evidence type="ECO:0000313" key="2">
    <source>
        <dbReference type="EMBL" id="MBZ9567286.1"/>
    </source>
</evidence>
<evidence type="ECO:0000256" key="1">
    <source>
        <dbReference type="SAM" id="MobiDB-lite"/>
    </source>
</evidence>
<keyword evidence="3" id="KW-1185">Reference proteome</keyword>
<feature type="compositionally biased region" description="Low complexity" evidence="1">
    <location>
        <begin position="1"/>
        <end position="27"/>
    </location>
</feature>